<dbReference type="GO" id="GO:0016853">
    <property type="term" value="F:isomerase activity"/>
    <property type="evidence" value="ECO:0007669"/>
    <property type="project" value="UniProtKB-KW"/>
</dbReference>
<keyword evidence="2" id="KW-0413">Isomerase</keyword>
<dbReference type="SUPFAM" id="SSF52096">
    <property type="entry name" value="ClpP/crotonase"/>
    <property type="match status" value="1"/>
</dbReference>
<dbReference type="PANTHER" id="PTHR43802">
    <property type="entry name" value="ENOYL-COA HYDRATASE"/>
    <property type="match status" value="1"/>
</dbReference>
<reference evidence="2 3" key="1">
    <citation type="submission" date="2020-05" db="EMBL/GenBank/DDBJ databases">
        <title>Parvularcula mediterraneae sp. nov., isolated from polypropylene straw from shallow seawater of the seashore of Laganas in Zakynthos island, Greece.</title>
        <authorList>
            <person name="Szabo I."/>
            <person name="Al-Omari J."/>
            <person name="Rado J."/>
            <person name="Szerdahelyi G.S."/>
        </authorList>
    </citation>
    <scope>NUCLEOTIDE SEQUENCE [LARGE SCALE GENOMIC DNA]</scope>
    <source>
        <strain evidence="2 3">ZS-1/3</strain>
    </source>
</reference>
<sequence>MTELLTETTGGITTLTFNRPEAMNAFTPTLLEALVRELKAIGEETSVIILKGAGPCFSAGVDLKVLQKATLKHGRVGGVFDGPASEAASAVRQVPLPVIAQVHGACFTGALEMALHCDFIMTTGETKFGDTHAKFGIRPTWGMSQMLPKAVGLRKARELSFTARTFSGAEAAQWGLANAAFEDEAALDGAVMKAASAIARNSKGAVAAYKELFALSAENRPLEDALTEEVAREFETITDTADRLSGFGKK</sequence>
<keyword evidence="3" id="KW-1185">Reference proteome</keyword>
<dbReference type="Gene3D" id="3.90.226.10">
    <property type="entry name" value="2-enoyl-CoA Hydratase, Chain A, domain 1"/>
    <property type="match status" value="1"/>
</dbReference>
<name>A0A7Y3W537_9PROT</name>
<organism evidence="2 3">
    <name type="scientific">Parvularcula mediterranea</name>
    <dbReference type="NCBI Taxonomy" id="2732508"/>
    <lineage>
        <taxon>Bacteria</taxon>
        <taxon>Pseudomonadati</taxon>
        <taxon>Pseudomonadota</taxon>
        <taxon>Alphaproteobacteria</taxon>
        <taxon>Parvularculales</taxon>
        <taxon>Parvularculaceae</taxon>
        <taxon>Parvularcula</taxon>
    </lineage>
</organism>
<comment type="caution">
    <text evidence="2">The sequence shown here is derived from an EMBL/GenBank/DDBJ whole genome shotgun (WGS) entry which is preliminary data.</text>
</comment>
<dbReference type="AlphaFoldDB" id="A0A7Y3W537"/>
<dbReference type="CDD" id="cd06558">
    <property type="entry name" value="crotonase-like"/>
    <property type="match status" value="1"/>
</dbReference>
<gene>
    <name evidence="2" type="ORF">HK107_07260</name>
</gene>
<proteinExistence type="inferred from homology"/>
<dbReference type="InterPro" id="IPR029045">
    <property type="entry name" value="ClpP/crotonase-like_dom_sf"/>
</dbReference>
<evidence type="ECO:0000313" key="2">
    <source>
        <dbReference type="EMBL" id="NNU16118.1"/>
    </source>
</evidence>
<comment type="similarity">
    <text evidence="1">Belongs to the enoyl-CoA hydratase/isomerase family.</text>
</comment>
<accession>A0A7Y3W537</accession>
<protein>
    <submittedName>
        <fullName evidence="2">Enoyl-CoA hydratase/isomerase family protein</fullName>
    </submittedName>
</protein>
<dbReference type="PANTHER" id="PTHR43802:SF1">
    <property type="entry name" value="IP11341P-RELATED"/>
    <property type="match status" value="1"/>
</dbReference>
<dbReference type="RefSeq" id="WP_173198088.1">
    <property type="nucleotide sequence ID" value="NZ_JABFCX010000002.1"/>
</dbReference>
<dbReference type="Proteomes" id="UP000536835">
    <property type="component" value="Unassembled WGS sequence"/>
</dbReference>
<evidence type="ECO:0000256" key="1">
    <source>
        <dbReference type="ARBA" id="ARBA00005254"/>
    </source>
</evidence>
<dbReference type="EMBL" id="JABFCX010000002">
    <property type="protein sequence ID" value="NNU16118.1"/>
    <property type="molecule type" value="Genomic_DNA"/>
</dbReference>
<dbReference type="Pfam" id="PF00378">
    <property type="entry name" value="ECH_1"/>
    <property type="match status" value="1"/>
</dbReference>
<evidence type="ECO:0000313" key="3">
    <source>
        <dbReference type="Proteomes" id="UP000536835"/>
    </source>
</evidence>
<dbReference type="InterPro" id="IPR001753">
    <property type="entry name" value="Enoyl-CoA_hydra/iso"/>
</dbReference>